<feature type="transmembrane region" description="Helical" evidence="1">
    <location>
        <begin position="124"/>
        <end position="146"/>
    </location>
</feature>
<feature type="transmembrane region" description="Helical" evidence="1">
    <location>
        <begin position="188"/>
        <end position="206"/>
    </location>
</feature>
<keyword evidence="1" id="KW-1133">Transmembrane helix</keyword>
<evidence type="ECO:0000256" key="1">
    <source>
        <dbReference type="SAM" id="Phobius"/>
    </source>
</evidence>
<feature type="transmembrane region" description="Helical" evidence="1">
    <location>
        <begin position="158"/>
        <end position="176"/>
    </location>
</feature>
<dbReference type="PANTHER" id="PTHR12242:SF49">
    <property type="entry name" value="HEADBUTT, ISOFORM E"/>
    <property type="match status" value="1"/>
</dbReference>
<dbReference type="PANTHER" id="PTHR12242">
    <property type="entry name" value="OS02G0130600 PROTEIN-RELATED"/>
    <property type="match status" value="1"/>
</dbReference>
<dbReference type="EMBL" id="GEDC01029280">
    <property type="protein sequence ID" value="JAS08018.1"/>
    <property type="molecule type" value="Transcribed_RNA"/>
</dbReference>
<proteinExistence type="predicted"/>
<gene>
    <name evidence="2" type="ORF">g.19722</name>
</gene>
<sequence>MVLDLWKTKLHPILMKKEQQSPHVFLKCQWQKKEEISKCYIIYRWLLASIFSSTMIASLLGLGKPFQGNEYYLKWFIYLTHWGFSIATIQAILAAVLITRIYLKQKRKLDLKEETLKMKTSFKVYWILHTVSVVAAFSISILYWSFVYDPSIHTLDVINVMIHAFNSVLMLIDLCLVSHPIRLSHLHWPLGFALCYTVFSAVYFAAGGTDRLNRTYIYNIMDWRKPWRTLLIVVGLLTFVVVLHTLVLLFSLFRIYLFSRFLKHNSGIKTNDCETTDQPVSVINVV</sequence>
<keyword evidence="1" id="KW-0472">Membrane</keyword>
<evidence type="ECO:0008006" key="3">
    <source>
        <dbReference type="Google" id="ProtNLM"/>
    </source>
</evidence>
<evidence type="ECO:0000313" key="2">
    <source>
        <dbReference type="EMBL" id="JAS08018.1"/>
    </source>
</evidence>
<accession>A0A1B6C3D6</accession>
<organism evidence="2">
    <name type="scientific">Clastoptera arizonana</name>
    <name type="common">Arizona spittle bug</name>
    <dbReference type="NCBI Taxonomy" id="38151"/>
    <lineage>
        <taxon>Eukaryota</taxon>
        <taxon>Metazoa</taxon>
        <taxon>Ecdysozoa</taxon>
        <taxon>Arthropoda</taxon>
        <taxon>Hexapoda</taxon>
        <taxon>Insecta</taxon>
        <taxon>Pterygota</taxon>
        <taxon>Neoptera</taxon>
        <taxon>Paraneoptera</taxon>
        <taxon>Hemiptera</taxon>
        <taxon>Auchenorrhyncha</taxon>
        <taxon>Cercopoidea</taxon>
        <taxon>Clastopteridae</taxon>
        <taxon>Clastoptera</taxon>
    </lineage>
</organism>
<dbReference type="AlphaFoldDB" id="A0A1B6C3D6"/>
<protein>
    <recommendedName>
        <fullName evidence="3">Protein rolling stone</fullName>
    </recommendedName>
</protein>
<feature type="transmembrane region" description="Helical" evidence="1">
    <location>
        <begin position="226"/>
        <end position="253"/>
    </location>
</feature>
<reference evidence="2" key="1">
    <citation type="submission" date="2015-12" db="EMBL/GenBank/DDBJ databases">
        <title>De novo transcriptome assembly of four potential Pierce s Disease insect vectors from Arizona vineyards.</title>
        <authorList>
            <person name="Tassone E.E."/>
        </authorList>
    </citation>
    <scope>NUCLEOTIDE SEQUENCE</scope>
</reference>
<feature type="transmembrane region" description="Helical" evidence="1">
    <location>
        <begin position="82"/>
        <end position="103"/>
    </location>
</feature>
<feature type="transmembrane region" description="Helical" evidence="1">
    <location>
        <begin position="41"/>
        <end position="62"/>
    </location>
</feature>
<name>A0A1B6C3D6_9HEMI</name>
<dbReference type="GO" id="GO:0016020">
    <property type="term" value="C:membrane"/>
    <property type="evidence" value="ECO:0007669"/>
    <property type="project" value="TreeGrafter"/>
</dbReference>
<dbReference type="InterPro" id="IPR049352">
    <property type="entry name" value="Rost"/>
</dbReference>
<dbReference type="Pfam" id="PF21534">
    <property type="entry name" value="Rost"/>
    <property type="match status" value="1"/>
</dbReference>
<keyword evidence="1" id="KW-0812">Transmembrane</keyword>